<evidence type="ECO:0000259" key="1">
    <source>
        <dbReference type="Pfam" id="PF00534"/>
    </source>
</evidence>
<dbReference type="Pfam" id="PF00534">
    <property type="entry name" value="Glycos_transf_1"/>
    <property type="match status" value="1"/>
</dbReference>
<gene>
    <name evidence="3" type="ORF">DYP60_12925</name>
</gene>
<dbReference type="Gene3D" id="3.40.50.2000">
    <property type="entry name" value="Glycogen Phosphorylase B"/>
    <property type="match status" value="2"/>
</dbReference>
<keyword evidence="3" id="KW-0808">Transferase</keyword>
<protein>
    <submittedName>
        <fullName evidence="3">Glycosyltransferase WbuB</fullName>
    </submittedName>
</protein>
<dbReference type="InterPro" id="IPR001296">
    <property type="entry name" value="Glyco_trans_1"/>
</dbReference>
<dbReference type="RefSeq" id="WP_117331433.1">
    <property type="nucleotide sequence ID" value="NZ_QUWK01000018.1"/>
</dbReference>
<dbReference type="EMBL" id="QUWK01000018">
    <property type="protein sequence ID" value="RFU93814.1"/>
    <property type="molecule type" value="Genomic_DNA"/>
</dbReference>
<dbReference type="SUPFAM" id="SSF53756">
    <property type="entry name" value="UDP-Glycosyltransferase/glycogen phosphorylase"/>
    <property type="match status" value="1"/>
</dbReference>
<dbReference type="GO" id="GO:0016757">
    <property type="term" value="F:glycosyltransferase activity"/>
    <property type="evidence" value="ECO:0007669"/>
    <property type="project" value="InterPro"/>
</dbReference>
<dbReference type="InterPro" id="IPR028098">
    <property type="entry name" value="Glyco_trans_4-like_N"/>
</dbReference>
<reference evidence="3 4" key="2">
    <citation type="submission" date="2018-09" db="EMBL/GenBank/DDBJ databases">
        <title>Genome of Sphaerochaeta halotolerans strain 4-11.</title>
        <authorList>
            <person name="Nazina T.N."/>
            <person name="Sokolova D.S."/>
        </authorList>
    </citation>
    <scope>NUCLEOTIDE SEQUENCE [LARGE SCALE GENOMIC DNA]</scope>
    <source>
        <strain evidence="3 4">4-11</strain>
    </source>
</reference>
<evidence type="ECO:0000259" key="2">
    <source>
        <dbReference type="Pfam" id="PF13439"/>
    </source>
</evidence>
<dbReference type="CDD" id="cd03794">
    <property type="entry name" value="GT4_WbuB-like"/>
    <property type="match status" value="1"/>
</dbReference>
<keyword evidence="4" id="KW-1185">Reference proteome</keyword>
<reference evidence="4" key="1">
    <citation type="submission" date="2018-08" db="EMBL/GenBank/DDBJ databases">
        <authorList>
            <person name="Grouzdev D.S."/>
            <person name="Krutkina M.S."/>
        </authorList>
    </citation>
    <scope>NUCLEOTIDE SEQUENCE [LARGE SCALE GENOMIC DNA]</scope>
    <source>
        <strain evidence="4">4-11</strain>
    </source>
</reference>
<evidence type="ECO:0000313" key="4">
    <source>
        <dbReference type="Proteomes" id="UP000264002"/>
    </source>
</evidence>
<dbReference type="AlphaFoldDB" id="A0A372MDH9"/>
<organism evidence="3 4">
    <name type="scientific">Sphaerochaeta halotolerans</name>
    <dbReference type="NCBI Taxonomy" id="2293840"/>
    <lineage>
        <taxon>Bacteria</taxon>
        <taxon>Pseudomonadati</taxon>
        <taxon>Spirochaetota</taxon>
        <taxon>Spirochaetia</taxon>
        <taxon>Spirochaetales</taxon>
        <taxon>Sphaerochaetaceae</taxon>
        <taxon>Sphaerochaeta</taxon>
    </lineage>
</organism>
<feature type="domain" description="Glycosyltransferase subfamily 4-like N-terminal" evidence="2">
    <location>
        <begin position="20"/>
        <end position="199"/>
    </location>
</feature>
<feature type="domain" description="Glycosyl transferase family 1" evidence="1">
    <location>
        <begin position="209"/>
        <end position="373"/>
    </location>
</feature>
<proteinExistence type="predicted"/>
<evidence type="ECO:0000313" key="3">
    <source>
        <dbReference type="EMBL" id="RFU93814.1"/>
    </source>
</evidence>
<dbReference type="Pfam" id="PF13439">
    <property type="entry name" value="Glyco_transf_4"/>
    <property type="match status" value="1"/>
</dbReference>
<comment type="caution">
    <text evidence="3">The sequence shown here is derived from an EMBL/GenBank/DDBJ whole genome shotgun (WGS) entry which is preliminary data.</text>
</comment>
<accession>A0A372MDH9</accession>
<name>A0A372MDH9_9SPIR</name>
<dbReference type="Proteomes" id="UP000264002">
    <property type="component" value="Unassembled WGS sequence"/>
</dbReference>
<sequence>MKILCVCQYYYPENFQVTPICEQLVADGYEVTVLTGLPNYPTGIIPDDYKKSNRDETINGVHVVRCKEIGRKNGPVWLGINYISFYISSMKMVDKLPADFDIVFVYQLSPVFMGLPGRKYAMKHNVPLFLYCCDLWPESIKMYVKNERNVFYKWARYVSRKVYVSCNRIAVQSLSFINYLNITHSIDKNKLIYIPAFADEKYLTIDFTPEDKNFIDFLFLGNIGIAQNLFSVVNAFKIACEKRSMRLHIVGDGTCLQDLQHYVVEVGLKDTVFFYGRRSVDQMPRFYKIADACIVSLNADNATGYTLPSKVQGYMAAGKPIIGMIDGSAREVIKESNCGICVPANDVDGFANALCSFARDKCFHEMYANNGRSYFKKNFSKKGFMNALEKEISSLGNNA</sequence>
<dbReference type="PANTHER" id="PTHR12526">
    <property type="entry name" value="GLYCOSYLTRANSFERASE"/>
    <property type="match status" value="1"/>
</dbReference>